<dbReference type="AlphaFoldDB" id="A0A067TMY3"/>
<dbReference type="OrthoDB" id="3254241at2759"/>
<gene>
    <name evidence="1" type="ORF">GALMADRAFT_220232</name>
</gene>
<protein>
    <submittedName>
        <fullName evidence="1">Uncharacterized protein</fullName>
    </submittedName>
</protein>
<name>A0A067TMY3_GALM3</name>
<dbReference type="HOGENOM" id="CLU_048760_0_0_1"/>
<proteinExistence type="predicted"/>
<organism evidence="1 2">
    <name type="scientific">Galerina marginata (strain CBS 339.88)</name>
    <dbReference type="NCBI Taxonomy" id="685588"/>
    <lineage>
        <taxon>Eukaryota</taxon>
        <taxon>Fungi</taxon>
        <taxon>Dikarya</taxon>
        <taxon>Basidiomycota</taxon>
        <taxon>Agaricomycotina</taxon>
        <taxon>Agaricomycetes</taxon>
        <taxon>Agaricomycetidae</taxon>
        <taxon>Agaricales</taxon>
        <taxon>Agaricineae</taxon>
        <taxon>Strophariaceae</taxon>
        <taxon>Galerina</taxon>
    </lineage>
</organism>
<evidence type="ECO:0000313" key="1">
    <source>
        <dbReference type="EMBL" id="KDR84501.1"/>
    </source>
</evidence>
<dbReference type="STRING" id="685588.A0A067TMY3"/>
<keyword evidence="2" id="KW-1185">Reference proteome</keyword>
<sequence length="411" mass="46313">MDVLAAATTVCSLCNLIVAWIDKLAEKETLLVQISSTVLQIRNILHPFASSTFSGTGEQQLSASIRSVGDLLQRINEDLLVYQIKRTKKVLAFLNPAALVQKLKEDQRQLNHQMVVLIASITTVGYFRDHARDAERMLVDKTQKYGIPQTYNLLDELHAKDARGFWQDYIGAKMEFVNNDLLSARLEIWYTGDSVLTKKTYDRIIMRLDEYNCGGVTPHNLTRALGSMSLKQFVETYARGEIVSESSGKELKDQSGYQLRVPLLVWIDDRPENNSYEVAEARGMGIQVVELPSTAAAKAWVDENEAFLRQNDNASHIRFISDNVRLEGITGSGKYLNTSAGQIFLQYLRGRLFRAPVLIYTAGSITSTEYVMTYESAGSTTDPEICMEYIASLAAAMNDDTKWKGFWTNWR</sequence>
<evidence type="ECO:0000313" key="2">
    <source>
        <dbReference type="Proteomes" id="UP000027222"/>
    </source>
</evidence>
<reference evidence="2" key="1">
    <citation type="journal article" date="2014" name="Proc. Natl. Acad. Sci. U.S.A.">
        <title>Extensive sampling of basidiomycete genomes demonstrates inadequacy of the white-rot/brown-rot paradigm for wood decay fungi.</title>
        <authorList>
            <person name="Riley R."/>
            <person name="Salamov A.A."/>
            <person name="Brown D.W."/>
            <person name="Nagy L.G."/>
            <person name="Floudas D."/>
            <person name="Held B.W."/>
            <person name="Levasseur A."/>
            <person name="Lombard V."/>
            <person name="Morin E."/>
            <person name="Otillar R."/>
            <person name="Lindquist E.A."/>
            <person name="Sun H."/>
            <person name="LaButti K.M."/>
            <person name="Schmutz J."/>
            <person name="Jabbour D."/>
            <person name="Luo H."/>
            <person name="Baker S.E."/>
            <person name="Pisabarro A.G."/>
            <person name="Walton J.D."/>
            <person name="Blanchette R.A."/>
            <person name="Henrissat B."/>
            <person name="Martin F."/>
            <person name="Cullen D."/>
            <person name="Hibbett D.S."/>
            <person name="Grigoriev I.V."/>
        </authorList>
    </citation>
    <scope>NUCLEOTIDE SEQUENCE [LARGE SCALE GENOMIC DNA]</scope>
    <source>
        <strain evidence="2">CBS 339.88</strain>
    </source>
</reference>
<dbReference type="Proteomes" id="UP000027222">
    <property type="component" value="Unassembled WGS sequence"/>
</dbReference>
<dbReference type="EMBL" id="KL142368">
    <property type="protein sequence ID" value="KDR84501.1"/>
    <property type="molecule type" value="Genomic_DNA"/>
</dbReference>
<accession>A0A067TMY3</accession>